<dbReference type="EMBL" id="WUEK01000005">
    <property type="protein sequence ID" value="MXG89946.1"/>
    <property type="molecule type" value="Genomic_DNA"/>
</dbReference>
<evidence type="ECO:0000259" key="1">
    <source>
        <dbReference type="PROSITE" id="PS50043"/>
    </source>
</evidence>
<evidence type="ECO:0000313" key="2">
    <source>
        <dbReference type="EMBL" id="MXG89946.1"/>
    </source>
</evidence>
<reference evidence="2 3" key="1">
    <citation type="submission" date="2019-12" db="EMBL/GenBank/DDBJ databases">
        <authorList>
            <person name="Kun Z."/>
        </authorList>
    </citation>
    <scope>NUCLEOTIDE SEQUENCE [LARGE SCALE GENOMIC DNA]</scope>
    <source>
        <strain evidence="2 3">YIM 123512</strain>
    </source>
</reference>
<dbReference type="SMART" id="SM00421">
    <property type="entry name" value="HTH_LUXR"/>
    <property type="match status" value="1"/>
</dbReference>
<gene>
    <name evidence="2" type="ORF">GRQ65_10315</name>
</gene>
<dbReference type="Proteomes" id="UP000473325">
    <property type="component" value="Unassembled WGS sequence"/>
</dbReference>
<keyword evidence="3" id="KW-1185">Reference proteome</keyword>
<dbReference type="SUPFAM" id="SSF46894">
    <property type="entry name" value="C-terminal effector domain of the bipartite response regulators"/>
    <property type="match status" value="1"/>
</dbReference>
<feature type="domain" description="HTH luxR-type" evidence="1">
    <location>
        <begin position="96"/>
        <end position="161"/>
    </location>
</feature>
<comment type="caution">
    <text evidence="2">The sequence shown here is derived from an EMBL/GenBank/DDBJ whole genome shotgun (WGS) entry which is preliminary data.</text>
</comment>
<dbReference type="InterPro" id="IPR016032">
    <property type="entry name" value="Sig_transdc_resp-reg_C-effctor"/>
</dbReference>
<dbReference type="InterPro" id="IPR036388">
    <property type="entry name" value="WH-like_DNA-bd_sf"/>
</dbReference>
<dbReference type="InterPro" id="IPR000792">
    <property type="entry name" value="Tscrpt_reg_LuxR_C"/>
</dbReference>
<dbReference type="GO" id="GO:0006355">
    <property type="term" value="P:regulation of DNA-templated transcription"/>
    <property type="evidence" value="ECO:0007669"/>
    <property type="project" value="InterPro"/>
</dbReference>
<name>A0A6L7EW08_9ACTN</name>
<dbReference type="GO" id="GO:0003677">
    <property type="term" value="F:DNA binding"/>
    <property type="evidence" value="ECO:0007669"/>
    <property type="project" value="InterPro"/>
</dbReference>
<sequence length="171" mass="17510">MVVVDPRPIVRAALVGALAISDAGFVVRELADTSARALSSLGKVDVVVASDVRWARGKKFVDAEPFDVVDSTALSAAVLAVAQGSPAFVPAVTRSGAGAARRLTERESAVLDAFARGLTAAGVASELRISASAVAGAKRRMLSKLEVTTVVEALRSTGRAGPPDSRGRLTS</sequence>
<protein>
    <recommendedName>
        <fullName evidence="1">HTH luxR-type domain-containing protein</fullName>
    </recommendedName>
</protein>
<dbReference type="AlphaFoldDB" id="A0A6L7EW08"/>
<organism evidence="2 3">
    <name type="scientific">Nocardioides flavescens</name>
    <dbReference type="NCBI Taxonomy" id="2691959"/>
    <lineage>
        <taxon>Bacteria</taxon>
        <taxon>Bacillati</taxon>
        <taxon>Actinomycetota</taxon>
        <taxon>Actinomycetes</taxon>
        <taxon>Propionibacteriales</taxon>
        <taxon>Nocardioidaceae</taxon>
        <taxon>Nocardioides</taxon>
    </lineage>
</organism>
<evidence type="ECO:0000313" key="3">
    <source>
        <dbReference type="Proteomes" id="UP000473325"/>
    </source>
</evidence>
<proteinExistence type="predicted"/>
<dbReference type="Pfam" id="PF00196">
    <property type="entry name" value="GerE"/>
    <property type="match status" value="1"/>
</dbReference>
<dbReference type="PROSITE" id="PS50043">
    <property type="entry name" value="HTH_LUXR_2"/>
    <property type="match status" value="1"/>
</dbReference>
<accession>A0A6L7EW08</accession>
<dbReference type="Gene3D" id="1.10.10.10">
    <property type="entry name" value="Winged helix-like DNA-binding domain superfamily/Winged helix DNA-binding domain"/>
    <property type="match status" value="1"/>
</dbReference>